<dbReference type="PATRIC" id="fig|1162668.3.peg.987"/>
<evidence type="ECO:0000313" key="2">
    <source>
        <dbReference type="Proteomes" id="UP000007382"/>
    </source>
</evidence>
<keyword evidence="2" id="KW-1185">Reference proteome</keyword>
<evidence type="ECO:0008006" key="3">
    <source>
        <dbReference type="Google" id="ProtNLM"/>
    </source>
</evidence>
<reference evidence="1 2" key="1">
    <citation type="journal article" date="2012" name="J. Bacteriol.">
        <title>Complete Genome Sequence of Leptospirillum ferrooxidans Strain C2-3, Isolated from a Fresh Volcanic Ash Deposit on the Island of Miyake, Japan.</title>
        <authorList>
            <person name="Fujimura R."/>
            <person name="Sato Y."/>
            <person name="Nishizawa T."/>
            <person name="Oshima K."/>
            <person name="Kim S.-W."/>
            <person name="Hattori M."/>
            <person name="Kamijo T."/>
            <person name="Ohta H."/>
        </authorList>
    </citation>
    <scope>NUCLEOTIDE SEQUENCE [LARGE SCALE GENOMIC DNA]</scope>
    <source>
        <strain evidence="1 2">C2-3</strain>
    </source>
</reference>
<dbReference type="Proteomes" id="UP000007382">
    <property type="component" value="Chromosome"/>
</dbReference>
<proteinExistence type="predicted"/>
<evidence type="ECO:0000313" key="1">
    <source>
        <dbReference type="EMBL" id="BAM06552.1"/>
    </source>
</evidence>
<gene>
    <name evidence="1" type="ordered locus">LFE_0842</name>
</gene>
<protein>
    <recommendedName>
        <fullName evidence="3">DUF4352 domain-containing protein</fullName>
    </recommendedName>
</protein>
<name>I0IMQ3_LEPFC</name>
<accession>I0IMQ3</accession>
<dbReference type="AlphaFoldDB" id="I0IMQ3"/>
<dbReference type="KEGG" id="lfc:LFE_0842"/>
<reference evidence="2" key="2">
    <citation type="submission" date="2012-03" db="EMBL/GenBank/DDBJ databases">
        <title>The complete genome sequence of the pioneer microbe on fresh volcanic deposit, Leptospirillum ferrooxidans strain C2-3.</title>
        <authorList>
            <person name="Fujimura R."/>
            <person name="Sato Y."/>
            <person name="Nishizawa T."/>
            <person name="Nanba K."/>
            <person name="Oshima K."/>
            <person name="Hattori M."/>
            <person name="Kamijo T."/>
            <person name="Ohta H."/>
        </authorList>
    </citation>
    <scope>NUCLEOTIDE SEQUENCE [LARGE SCALE GENOMIC DNA]</scope>
    <source>
        <strain evidence="2">C2-3</strain>
    </source>
</reference>
<sequence length="212" mass="23843">MALNWKKTFQWGFVAILATLIGASAINRLAGLFYLKDLKTEDAVYQFTQKKESVDGITIQMDFVREGSPYYSPVMSADYTIFVVTITNNGKSFIDYQPMDFYMELPGSMTSRPFDQSEISEALSSSLLGTAMAPGTMARLNRTRKMVDQVYLPPARVFPNYSREGIVAFPLIRSRPDSFDIRLTQLSINGKILPPIIFQIKKLPAKATPQKS</sequence>
<dbReference type="EMBL" id="AP012342">
    <property type="protein sequence ID" value="BAM06552.1"/>
    <property type="molecule type" value="Genomic_DNA"/>
</dbReference>
<dbReference type="HOGENOM" id="CLU_1270999_0_0_0"/>
<organism evidence="1 2">
    <name type="scientific">Leptospirillum ferrooxidans (strain C2-3)</name>
    <dbReference type="NCBI Taxonomy" id="1162668"/>
    <lineage>
        <taxon>Bacteria</taxon>
        <taxon>Pseudomonadati</taxon>
        <taxon>Nitrospirota</taxon>
        <taxon>Nitrospiria</taxon>
        <taxon>Nitrospirales</taxon>
        <taxon>Nitrospiraceae</taxon>
        <taxon>Leptospirillum</taxon>
    </lineage>
</organism>
<dbReference type="RefSeq" id="WP_014449043.1">
    <property type="nucleotide sequence ID" value="NC_017094.1"/>
</dbReference>